<dbReference type="InterPro" id="IPR016024">
    <property type="entry name" value="ARM-type_fold"/>
</dbReference>
<evidence type="ECO:0000313" key="1">
    <source>
        <dbReference type="EMBL" id="TQM16402.1"/>
    </source>
</evidence>
<accession>A0A543E496</accession>
<reference evidence="1 2" key="1">
    <citation type="submission" date="2019-06" db="EMBL/GenBank/DDBJ databases">
        <title>Sequencing the genomes of 1000 actinobacteria strains.</title>
        <authorList>
            <person name="Klenk H.-P."/>
        </authorList>
    </citation>
    <scope>NUCLEOTIDE SEQUENCE [LARGE SCALE GENOMIC DNA]</scope>
    <source>
        <strain evidence="1 2">DSM 45301</strain>
    </source>
</reference>
<name>A0A543E496_9PSEU</name>
<organism evidence="1 2">
    <name type="scientific">Pseudonocardia kunmingensis</name>
    <dbReference type="NCBI Taxonomy" id="630975"/>
    <lineage>
        <taxon>Bacteria</taxon>
        <taxon>Bacillati</taxon>
        <taxon>Actinomycetota</taxon>
        <taxon>Actinomycetes</taxon>
        <taxon>Pseudonocardiales</taxon>
        <taxon>Pseudonocardiaceae</taxon>
        <taxon>Pseudonocardia</taxon>
    </lineage>
</organism>
<dbReference type="EMBL" id="VFPA01000001">
    <property type="protein sequence ID" value="TQM16402.1"/>
    <property type="molecule type" value="Genomic_DNA"/>
</dbReference>
<comment type="caution">
    <text evidence="1">The sequence shown here is derived from an EMBL/GenBank/DDBJ whole genome shotgun (WGS) entry which is preliminary data.</text>
</comment>
<dbReference type="RefSeq" id="WP_142053429.1">
    <property type="nucleotide sequence ID" value="NZ_VFPA01000001.1"/>
</dbReference>
<evidence type="ECO:0000313" key="2">
    <source>
        <dbReference type="Proteomes" id="UP000315677"/>
    </source>
</evidence>
<dbReference type="InterPro" id="IPR014825">
    <property type="entry name" value="DNA_alkylation"/>
</dbReference>
<dbReference type="AlphaFoldDB" id="A0A543E496"/>
<dbReference type="PANTHER" id="PTHR34070">
    <property type="entry name" value="ARMADILLO-TYPE FOLD"/>
    <property type="match status" value="1"/>
</dbReference>
<keyword evidence="2" id="KW-1185">Reference proteome</keyword>
<dbReference type="OrthoDB" id="9775346at2"/>
<dbReference type="CDD" id="cd06561">
    <property type="entry name" value="AlkD_like"/>
    <property type="match status" value="1"/>
</dbReference>
<dbReference type="Pfam" id="PF08713">
    <property type="entry name" value="DNA_alkylation"/>
    <property type="match status" value="1"/>
</dbReference>
<dbReference type="PANTHER" id="PTHR34070:SF1">
    <property type="entry name" value="DNA ALKYLATION REPAIR PROTEIN"/>
    <property type="match status" value="1"/>
</dbReference>
<protein>
    <submittedName>
        <fullName evidence="1">3-methyladenine DNA glycosylase AlkD</fullName>
    </submittedName>
</protein>
<dbReference type="Gene3D" id="1.25.10.90">
    <property type="match status" value="1"/>
</dbReference>
<dbReference type="SUPFAM" id="SSF48371">
    <property type="entry name" value="ARM repeat"/>
    <property type="match status" value="1"/>
</dbReference>
<dbReference type="Proteomes" id="UP000315677">
    <property type="component" value="Unassembled WGS sequence"/>
</dbReference>
<gene>
    <name evidence="1" type="ORF">FB558_3215</name>
</gene>
<sequence length="234" mass="25542">MPAATETAAGFLDALRALRSEPELAVVRRRLGPGDDAIGVRMKDLFDTAKAARRMPLEQVEALFADDRYEARMGALCILDFRARARDATEDDRRAYYELYLRHLDRITTWDMVDRAAPSVVGGHLLGRSVAPLVELAGAAAPLRRRTAITAPLWFVRYGGEADLRGLFDVAALLAHDPDPVVHKAVGIALKHAGGRDAAAVERFLDAHAARMPRVAVRSATDKLAPAVRARFVG</sequence>
<proteinExistence type="predicted"/>